<reference evidence="1 2" key="1">
    <citation type="journal article" date="2021" name="Nat. Plants">
        <title>The Taxus genome provides insights into paclitaxel biosynthesis.</title>
        <authorList>
            <person name="Xiong X."/>
            <person name="Gou J."/>
            <person name="Liao Q."/>
            <person name="Li Y."/>
            <person name="Zhou Q."/>
            <person name="Bi G."/>
            <person name="Li C."/>
            <person name="Du R."/>
            <person name="Wang X."/>
            <person name="Sun T."/>
            <person name="Guo L."/>
            <person name="Liang H."/>
            <person name="Lu P."/>
            <person name="Wu Y."/>
            <person name="Zhang Z."/>
            <person name="Ro D.K."/>
            <person name="Shang Y."/>
            <person name="Huang S."/>
            <person name="Yan J."/>
        </authorList>
    </citation>
    <scope>NUCLEOTIDE SEQUENCE [LARGE SCALE GENOMIC DNA]</scope>
    <source>
        <strain evidence="1">Ta-2019</strain>
    </source>
</reference>
<evidence type="ECO:0000313" key="1">
    <source>
        <dbReference type="EMBL" id="KAH9322074.1"/>
    </source>
</evidence>
<dbReference type="AlphaFoldDB" id="A0AA38GF40"/>
<dbReference type="EMBL" id="JAHRHJ020000003">
    <property type="protein sequence ID" value="KAH9322074.1"/>
    <property type="molecule type" value="Genomic_DNA"/>
</dbReference>
<accession>A0AA38GF40</accession>
<feature type="non-terminal residue" evidence="1">
    <location>
        <position position="55"/>
    </location>
</feature>
<evidence type="ECO:0000313" key="2">
    <source>
        <dbReference type="Proteomes" id="UP000824469"/>
    </source>
</evidence>
<keyword evidence="2" id="KW-1185">Reference proteome</keyword>
<feature type="non-terminal residue" evidence="1">
    <location>
        <position position="1"/>
    </location>
</feature>
<dbReference type="Proteomes" id="UP000824469">
    <property type="component" value="Unassembled WGS sequence"/>
</dbReference>
<comment type="caution">
    <text evidence="1">The sequence shown here is derived from an EMBL/GenBank/DDBJ whole genome shotgun (WGS) entry which is preliminary data.</text>
</comment>
<sequence length="55" mass="6030">VRDVGICVDTGGDKISAKDEFNVIDWGMFEVVKMDDIVEFDVDVIRIGVGVDLGQ</sequence>
<name>A0AA38GF40_TAXCH</name>
<gene>
    <name evidence="1" type="ORF">KI387_016713</name>
</gene>
<protein>
    <submittedName>
        <fullName evidence="1">Uncharacterized protein</fullName>
    </submittedName>
</protein>
<organism evidence="1 2">
    <name type="scientific">Taxus chinensis</name>
    <name type="common">Chinese yew</name>
    <name type="synonym">Taxus wallichiana var. chinensis</name>
    <dbReference type="NCBI Taxonomy" id="29808"/>
    <lineage>
        <taxon>Eukaryota</taxon>
        <taxon>Viridiplantae</taxon>
        <taxon>Streptophyta</taxon>
        <taxon>Embryophyta</taxon>
        <taxon>Tracheophyta</taxon>
        <taxon>Spermatophyta</taxon>
        <taxon>Pinopsida</taxon>
        <taxon>Pinidae</taxon>
        <taxon>Conifers II</taxon>
        <taxon>Cupressales</taxon>
        <taxon>Taxaceae</taxon>
        <taxon>Taxus</taxon>
    </lineage>
</organism>
<proteinExistence type="predicted"/>